<gene>
    <name evidence="1" type="ORF">DRF68_10450</name>
</gene>
<dbReference type="Proteomes" id="UP000256924">
    <property type="component" value="Unassembled WGS sequence"/>
</dbReference>
<organism evidence="1 2">
    <name type="scientific">Candidatus Chryseobacterium massiliense</name>
    <dbReference type="NCBI Taxonomy" id="204089"/>
    <lineage>
        <taxon>Bacteria</taxon>
        <taxon>Pseudomonadati</taxon>
        <taxon>Bacteroidota</taxon>
        <taxon>Flavobacteriia</taxon>
        <taxon>Flavobacteriales</taxon>
        <taxon>Weeksellaceae</taxon>
        <taxon>Chryseobacterium group</taxon>
        <taxon>Chryseobacterium</taxon>
    </lineage>
</organism>
<keyword evidence="2" id="KW-1185">Reference proteome</keyword>
<reference evidence="1 2" key="1">
    <citation type="journal article" date="2004" name="Emerg. Infect. Dis.">
        <title>Amoebae-resisting bacteria isolated from human nasal swabs by amoebal coculture.</title>
        <authorList>
            <person name="Greub G."/>
            <person name="La Scola B."/>
            <person name="Raoult D."/>
        </authorList>
    </citation>
    <scope>NUCLEOTIDE SEQUENCE [LARGE SCALE GENOMIC DNA]</scope>
    <source>
        <strain evidence="1 2">CCUG 51329</strain>
    </source>
</reference>
<evidence type="ECO:0000313" key="1">
    <source>
        <dbReference type="EMBL" id="REC49302.1"/>
    </source>
</evidence>
<proteinExistence type="predicted"/>
<accession>A0A3D9B853</accession>
<dbReference type="EMBL" id="QNVU01000018">
    <property type="protein sequence ID" value="REC49302.1"/>
    <property type="molecule type" value="Genomic_DNA"/>
</dbReference>
<comment type="caution">
    <text evidence="1">The sequence shown here is derived from an EMBL/GenBank/DDBJ whole genome shotgun (WGS) entry which is preliminary data.</text>
</comment>
<evidence type="ECO:0000313" key="2">
    <source>
        <dbReference type="Proteomes" id="UP000256924"/>
    </source>
</evidence>
<name>A0A3D9B853_9FLAO</name>
<protein>
    <submittedName>
        <fullName evidence="1">Uncharacterized protein</fullName>
    </submittedName>
</protein>
<dbReference type="AlphaFoldDB" id="A0A3D9B853"/>
<sequence>MNISLSLFTFRLSLIAFCLGVFTKVLSLSVKFLDVLAKISPFFIKNLAKKIRKLYRPSDFLFLRESKLLQDFKFILK</sequence>